<feature type="transmembrane region" description="Helical" evidence="1">
    <location>
        <begin position="12"/>
        <end position="34"/>
    </location>
</feature>
<dbReference type="AlphaFoldDB" id="A0A0R2FPC2"/>
<sequence length="108" mass="12385">MTSKNIFSLTTLWYLAFATAVAIVVPIIFSFINLTDVQQYTFAFFGINVVFTIISGLIVGIRKQPFIYLFFFPILYLIGVRLFFESFAYYIAIVYLLIGFLTYGAVKD</sequence>
<dbReference type="RefSeq" id="WP_056991053.1">
    <property type="nucleotide sequence ID" value="NZ_JQAR01000007.1"/>
</dbReference>
<evidence type="ECO:0000313" key="2">
    <source>
        <dbReference type="EMBL" id="KRN30415.1"/>
    </source>
</evidence>
<dbReference type="PATRIC" id="fig|1618.3.peg.2225"/>
<protein>
    <recommendedName>
        <fullName evidence="4">Integral membrane protein</fullName>
    </recommendedName>
</protein>
<keyword evidence="1" id="KW-0812">Transmembrane</keyword>
<dbReference type="Proteomes" id="UP000051727">
    <property type="component" value="Unassembled WGS sequence"/>
</dbReference>
<accession>A0A0R2FPC2</accession>
<organism evidence="2 3">
    <name type="scientific">Liquorilactobacillus mali</name>
    <dbReference type="NCBI Taxonomy" id="1618"/>
    <lineage>
        <taxon>Bacteria</taxon>
        <taxon>Bacillati</taxon>
        <taxon>Bacillota</taxon>
        <taxon>Bacilli</taxon>
        <taxon>Lactobacillales</taxon>
        <taxon>Lactobacillaceae</taxon>
        <taxon>Liquorilactobacillus</taxon>
    </lineage>
</organism>
<feature type="transmembrane region" description="Helical" evidence="1">
    <location>
        <begin position="89"/>
        <end position="106"/>
    </location>
</feature>
<dbReference type="STRING" id="1618.IV36_GL002173"/>
<feature type="transmembrane region" description="Helical" evidence="1">
    <location>
        <begin position="40"/>
        <end position="59"/>
    </location>
</feature>
<evidence type="ECO:0000256" key="1">
    <source>
        <dbReference type="SAM" id="Phobius"/>
    </source>
</evidence>
<feature type="transmembrane region" description="Helical" evidence="1">
    <location>
        <begin position="66"/>
        <end position="83"/>
    </location>
</feature>
<dbReference type="EMBL" id="JQAR01000007">
    <property type="protein sequence ID" value="KRN30415.1"/>
    <property type="molecule type" value="Genomic_DNA"/>
</dbReference>
<dbReference type="OrthoDB" id="2295747at2"/>
<name>A0A0R2FPC2_9LACO</name>
<comment type="caution">
    <text evidence="2">The sequence shown here is derived from an EMBL/GenBank/DDBJ whole genome shotgun (WGS) entry which is preliminary data.</text>
</comment>
<evidence type="ECO:0000313" key="3">
    <source>
        <dbReference type="Proteomes" id="UP000051727"/>
    </source>
</evidence>
<reference evidence="2 3" key="1">
    <citation type="journal article" date="2015" name="Genome Announc.">
        <title>Expanding the biotechnology potential of lactobacilli through comparative genomics of 213 strains and associated genera.</title>
        <authorList>
            <person name="Sun Z."/>
            <person name="Harris H.M."/>
            <person name="McCann A."/>
            <person name="Guo C."/>
            <person name="Argimon S."/>
            <person name="Zhang W."/>
            <person name="Yang X."/>
            <person name="Jeffery I.B."/>
            <person name="Cooney J.C."/>
            <person name="Kagawa T.F."/>
            <person name="Liu W."/>
            <person name="Song Y."/>
            <person name="Salvetti E."/>
            <person name="Wrobel A."/>
            <person name="Rasinkangas P."/>
            <person name="Parkhill J."/>
            <person name="Rea M.C."/>
            <person name="O'Sullivan O."/>
            <person name="Ritari J."/>
            <person name="Douillard F.P."/>
            <person name="Paul Ross R."/>
            <person name="Yang R."/>
            <person name="Briner A.E."/>
            <person name="Felis G.E."/>
            <person name="de Vos W.M."/>
            <person name="Barrangou R."/>
            <person name="Klaenhammer T.R."/>
            <person name="Caufield P.W."/>
            <person name="Cui Y."/>
            <person name="Zhang H."/>
            <person name="O'Toole P.W."/>
        </authorList>
    </citation>
    <scope>NUCLEOTIDE SEQUENCE [LARGE SCALE GENOMIC DNA]</scope>
    <source>
        <strain evidence="2 3">ATCC 27304</strain>
    </source>
</reference>
<proteinExistence type="predicted"/>
<evidence type="ECO:0008006" key="4">
    <source>
        <dbReference type="Google" id="ProtNLM"/>
    </source>
</evidence>
<gene>
    <name evidence="2" type="ORF">IV36_GL002173</name>
</gene>
<keyword evidence="1" id="KW-0472">Membrane</keyword>
<keyword evidence="1" id="KW-1133">Transmembrane helix</keyword>